<gene>
    <name evidence="1" type="ORF">M9458_008190</name>
</gene>
<feature type="non-terminal residue" evidence="1">
    <location>
        <position position="1"/>
    </location>
</feature>
<evidence type="ECO:0000313" key="2">
    <source>
        <dbReference type="Proteomes" id="UP001529510"/>
    </source>
</evidence>
<organism evidence="1 2">
    <name type="scientific">Cirrhinus mrigala</name>
    <name type="common">Mrigala</name>
    <dbReference type="NCBI Taxonomy" id="683832"/>
    <lineage>
        <taxon>Eukaryota</taxon>
        <taxon>Metazoa</taxon>
        <taxon>Chordata</taxon>
        <taxon>Craniata</taxon>
        <taxon>Vertebrata</taxon>
        <taxon>Euteleostomi</taxon>
        <taxon>Actinopterygii</taxon>
        <taxon>Neopterygii</taxon>
        <taxon>Teleostei</taxon>
        <taxon>Ostariophysi</taxon>
        <taxon>Cypriniformes</taxon>
        <taxon>Cyprinidae</taxon>
        <taxon>Labeoninae</taxon>
        <taxon>Labeonini</taxon>
        <taxon>Cirrhinus</taxon>
    </lineage>
</organism>
<protein>
    <submittedName>
        <fullName evidence="1">Uncharacterized protein</fullName>
    </submittedName>
</protein>
<dbReference type="AlphaFoldDB" id="A0ABD0R7V5"/>
<feature type="non-terminal residue" evidence="1">
    <location>
        <position position="55"/>
    </location>
</feature>
<dbReference type="EMBL" id="JAMKFB020000004">
    <property type="protein sequence ID" value="KAL0194618.1"/>
    <property type="molecule type" value="Genomic_DNA"/>
</dbReference>
<proteinExistence type="predicted"/>
<reference evidence="1 2" key="1">
    <citation type="submission" date="2024-05" db="EMBL/GenBank/DDBJ databases">
        <title>Genome sequencing and assembly of Indian major carp, Cirrhinus mrigala (Hamilton, 1822).</title>
        <authorList>
            <person name="Mohindra V."/>
            <person name="Chowdhury L.M."/>
            <person name="Lal K."/>
            <person name="Jena J.K."/>
        </authorList>
    </citation>
    <scope>NUCLEOTIDE SEQUENCE [LARGE SCALE GENOMIC DNA]</scope>
    <source>
        <strain evidence="1">CM1030</strain>
        <tissue evidence="1">Blood</tissue>
    </source>
</reference>
<keyword evidence="2" id="KW-1185">Reference proteome</keyword>
<evidence type="ECO:0000313" key="1">
    <source>
        <dbReference type="EMBL" id="KAL0194618.1"/>
    </source>
</evidence>
<dbReference type="Proteomes" id="UP001529510">
    <property type="component" value="Unassembled WGS sequence"/>
</dbReference>
<accession>A0ABD0R7V5</accession>
<name>A0ABD0R7V5_CIRMR</name>
<sequence length="55" mass="6332">YHWFVDLLEAQPPETLKASNVSPPLLLLTLFTLFCKIFRLLPVEEPTGSLSRHRP</sequence>
<comment type="caution">
    <text evidence="1">The sequence shown here is derived from an EMBL/GenBank/DDBJ whole genome shotgun (WGS) entry which is preliminary data.</text>
</comment>